<reference evidence="6" key="1">
    <citation type="submission" date="2017-05" db="EMBL/GenBank/DDBJ databases">
        <authorList>
            <person name="Rodrigo-Torres L."/>
            <person name="Arahal R. D."/>
            <person name="Lucena T."/>
        </authorList>
    </citation>
    <scope>NUCLEOTIDE SEQUENCE [LARGE SCALE GENOMIC DNA]</scope>
    <source>
        <strain evidence="6">CECT 8621</strain>
    </source>
</reference>
<dbReference type="RefSeq" id="WP_093966126.1">
    <property type="nucleotide sequence ID" value="NZ_FXYE01000001.1"/>
</dbReference>
<keyword evidence="6" id="KW-1185">Reference proteome</keyword>
<organism evidence="5 6">
    <name type="scientific">Actibacterium lipolyticum</name>
    <dbReference type="NCBI Taxonomy" id="1524263"/>
    <lineage>
        <taxon>Bacteria</taxon>
        <taxon>Pseudomonadati</taxon>
        <taxon>Pseudomonadota</taxon>
        <taxon>Alphaproteobacteria</taxon>
        <taxon>Rhodobacterales</taxon>
        <taxon>Roseobacteraceae</taxon>
        <taxon>Actibacterium</taxon>
    </lineage>
</organism>
<sequence length="179" mass="19804">MRLIIALTAIAMPAYANSCPPVPEQEPRKSELMAEVRSAPDERTAKLLTNELWGIWATAPDPHAQEILDEGLERRAAYDFVGAIKAFDALIEYCPDYAEGYNQRAFVAFIRQDYHAALADLNRALSLAPDHIAALAGKALTQIGLGRVAAGQKTLRKALKMNPWLPERHMLALEPDKDI</sequence>
<feature type="chain" id="PRO_5012737427" evidence="4">
    <location>
        <begin position="19"/>
        <end position="179"/>
    </location>
</feature>
<evidence type="ECO:0000313" key="5">
    <source>
        <dbReference type="EMBL" id="SMX33044.1"/>
    </source>
</evidence>
<dbReference type="SUPFAM" id="SSF48452">
    <property type="entry name" value="TPR-like"/>
    <property type="match status" value="1"/>
</dbReference>
<dbReference type="Pfam" id="PF14559">
    <property type="entry name" value="TPR_19"/>
    <property type="match status" value="1"/>
</dbReference>
<dbReference type="Gene3D" id="1.25.40.10">
    <property type="entry name" value="Tetratricopeptide repeat domain"/>
    <property type="match status" value="1"/>
</dbReference>
<evidence type="ECO:0000313" key="6">
    <source>
        <dbReference type="Proteomes" id="UP000202922"/>
    </source>
</evidence>
<evidence type="ECO:0000256" key="1">
    <source>
        <dbReference type="ARBA" id="ARBA00022737"/>
    </source>
</evidence>
<gene>
    <name evidence="5" type="ORF">COL8621_00945</name>
</gene>
<dbReference type="InterPro" id="IPR019734">
    <property type="entry name" value="TPR_rpt"/>
</dbReference>
<evidence type="ECO:0000256" key="3">
    <source>
        <dbReference type="PROSITE-ProRule" id="PRU00339"/>
    </source>
</evidence>
<dbReference type="EMBL" id="FXYE01000001">
    <property type="protein sequence ID" value="SMX33044.1"/>
    <property type="molecule type" value="Genomic_DNA"/>
</dbReference>
<feature type="signal peptide" evidence="4">
    <location>
        <begin position="1"/>
        <end position="18"/>
    </location>
</feature>
<evidence type="ECO:0000256" key="2">
    <source>
        <dbReference type="ARBA" id="ARBA00022803"/>
    </source>
</evidence>
<proteinExistence type="predicted"/>
<dbReference type="PANTHER" id="PTHR44858">
    <property type="entry name" value="TETRATRICOPEPTIDE REPEAT PROTEIN 6"/>
    <property type="match status" value="1"/>
</dbReference>
<dbReference type="Proteomes" id="UP000202922">
    <property type="component" value="Unassembled WGS sequence"/>
</dbReference>
<dbReference type="InterPro" id="IPR011990">
    <property type="entry name" value="TPR-like_helical_dom_sf"/>
</dbReference>
<dbReference type="PROSITE" id="PS50005">
    <property type="entry name" value="TPR"/>
    <property type="match status" value="1"/>
</dbReference>
<feature type="repeat" description="TPR" evidence="3">
    <location>
        <begin position="98"/>
        <end position="131"/>
    </location>
</feature>
<dbReference type="AlphaFoldDB" id="A0A238JS91"/>
<dbReference type="PANTHER" id="PTHR44858:SF1">
    <property type="entry name" value="UDP-N-ACETYLGLUCOSAMINE--PEPTIDE N-ACETYLGLUCOSAMINYLTRANSFERASE SPINDLY-RELATED"/>
    <property type="match status" value="1"/>
</dbReference>
<dbReference type="OrthoDB" id="9815010at2"/>
<protein>
    <submittedName>
        <fullName evidence="5">Tetratricopeptide repeat protein</fullName>
    </submittedName>
</protein>
<keyword evidence="2 3" id="KW-0802">TPR repeat</keyword>
<dbReference type="InterPro" id="IPR050498">
    <property type="entry name" value="Ycf3"/>
</dbReference>
<evidence type="ECO:0000256" key="4">
    <source>
        <dbReference type="SAM" id="SignalP"/>
    </source>
</evidence>
<dbReference type="SMART" id="SM00028">
    <property type="entry name" value="TPR"/>
    <property type="match status" value="3"/>
</dbReference>
<keyword evidence="1" id="KW-0677">Repeat</keyword>
<accession>A0A238JS91</accession>
<keyword evidence="4" id="KW-0732">Signal</keyword>
<name>A0A238JS91_9RHOB</name>